<comment type="caution">
    <text evidence="2">The sequence shown here is derived from an EMBL/GenBank/DDBJ whole genome shotgun (WGS) entry which is preliminary data.</text>
</comment>
<name>A0A2G9C4R2_9BURK</name>
<reference evidence="2 3" key="1">
    <citation type="submission" date="2017-11" db="EMBL/GenBank/DDBJ databases">
        <title>Draft genome sequence of Mitsuaria sp. HWN-4.</title>
        <authorList>
            <person name="Gundlapally S.R."/>
        </authorList>
    </citation>
    <scope>NUCLEOTIDE SEQUENCE [LARGE SCALE GENOMIC DNA]</scope>
    <source>
        <strain evidence="2 3">HWN-4</strain>
    </source>
</reference>
<dbReference type="AlphaFoldDB" id="A0A2G9C4R2"/>
<gene>
    <name evidence="2" type="ORF">CS062_20015</name>
</gene>
<organism evidence="2 3">
    <name type="scientific">Roseateles chitinivorans</name>
    <dbReference type="NCBI Taxonomy" id="2917965"/>
    <lineage>
        <taxon>Bacteria</taxon>
        <taxon>Pseudomonadati</taxon>
        <taxon>Pseudomonadota</taxon>
        <taxon>Betaproteobacteria</taxon>
        <taxon>Burkholderiales</taxon>
        <taxon>Sphaerotilaceae</taxon>
        <taxon>Roseateles</taxon>
    </lineage>
</organism>
<feature type="region of interest" description="Disordered" evidence="1">
    <location>
        <begin position="115"/>
        <end position="135"/>
    </location>
</feature>
<evidence type="ECO:0000313" key="2">
    <source>
        <dbReference type="EMBL" id="PIM51403.1"/>
    </source>
</evidence>
<evidence type="ECO:0000313" key="3">
    <source>
        <dbReference type="Proteomes" id="UP000231501"/>
    </source>
</evidence>
<sequence length="305" mass="32785">MVVGAAALVAGSWLLSQPGDGPGLADDVAAASSASGPAAPMPAAKVEAASTAPVLASSAPGSTSPLPRAPGWPTDASLRQVQRALDGQGTPKDLLEAATMLSACQGADAFVDQQYRERDQPSPTGRQLERITGRSSQDWIRQSQDFQRQCQVFDAATLARGPELLKRAYDTGAKDAALPYLQWLNTSRQPIDPELRDRLQRDARQTAEDGDFMALLSYSFAFDVSAMGITEVQRQAYKEARLRIVGLMSGAEMEKASRDGMADTERMMGQWGALPPPLTAEQQREADALAARVIEAWRKRQGKQG</sequence>
<dbReference type="Proteomes" id="UP000231501">
    <property type="component" value="Unassembled WGS sequence"/>
</dbReference>
<protein>
    <submittedName>
        <fullName evidence="2">Uncharacterized protein</fullName>
    </submittedName>
</protein>
<accession>A0A2G9C4R2</accession>
<feature type="region of interest" description="Disordered" evidence="1">
    <location>
        <begin position="55"/>
        <end position="74"/>
    </location>
</feature>
<dbReference type="EMBL" id="PEOG01000066">
    <property type="protein sequence ID" value="PIM51403.1"/>
    <property type="molecule type" value="Genomic_DNA"/>
</dbReference>
<proteinExistence type="predicted"/>
<keyword evidence="3" id="KW-1185">Reference proteome</keyword>
<evidence type="ECO:0000256" key="1">
    <source>
        <dbReference type="SAM" id="MobiDB-lite"/>
    </source>
</evidence>